<evidence type="ECO:0000259" key="8">
    <source>
        <dbReference type="PROSITE" id="PS50847"/>
    </source>
</evidence>
<reference evidence="9 10" key="1">
    <citation type="submission" date="2021-08" db="EMBL/GenBank/DDBJ databases">
        <title>WGS of actinomycetes from Thailand.</title>
        <authorList>
            <person name="Thawai C."/>
        </authorList>
    </citation>
    <scope>NUCLEOTIDE SEQUENCE [LARGE SCALE GENOMIC DNA]</scope>
    <source>
        <strain evidence="9 10">PLK6-54</strain>
    </source>
</reference>
<evidence type="ECO:0000256" key="6">
    <source>
        <dbReference type="SAM" id="Phobius"/>
    </source>
</evidence>
<dbReference type="PROSITE" id="PS51257">
    <property type="entry name" value="PROKAR_LIPOPROTEIN"/>
    <property type="match status" value="1"/>
</dbReference>
<evidence type="ECO:0000256" key="4">
    <source>
        <dbReference type="ARBA" id="ARBA00023088"/>
    </source>
</evidence>
<organism evidence="9 10">
    <name type="scientific">Actinacidiphila acidipaludis</name>
    <dbReference type="NCBI Taxonomy" id="2873382"/>
    <lineage>
        <taxon>Bacteria</taxon>
        <taxon>Bacillati</taxon>
        <taxon>Actinomycetota</taxon>
        <taxon>Actinomycetes</taxon>
        <taxon>Kitasatosporales</taxon>
        <taxon>Streptomycetaceae</taxon>
        <taxon>Actinacidiphila</taxon>
    </lineage>
</organism>
<feature type="transmembrane region" description="Helical" evidence="6">
    <location>
        <begin position="279"/>
        <end position="298"/>
    </location>
</feature>
<dbReference type="NCBIfam" id="NF041528">
    <property type="entry name" value="strep_LAETG"/>
    <property type="match status" value="1"/>
</dbReference>
<evidence type="ECO:0000256" key="3">
    <source>
        <dbReference type="ARBA" id="ARBA00022729"/>
    </source>
</evidence>
<evidence type="ECO:0000256" key="2">
    <source>
        <dbReference type="ARBA" id="ARBA00022525"/>
    </source>
</evidence>
<keyword evidence="6" id="KW-0812">Transmembrane</keyword>
<keyword evidence="6" id="KW-1133">Transmembrane helix</keyword>
<keyword evidence="4" id="KW-0572">Peptidoglycan-anchor</keyword>
<evidence type="ECO:0000256" key="5">
    <source>
        <dbReference type="SAM" id="MobiDB-lite"/>
    </source>
</evidence>
<feature type="signal peptide" evidence="7">
    <location>
        <begin position="1"/>
        <end position="32"/>
    </location>
</feature>
<feature type="domain" description="Gram-positive cocci surface proteins LPxTG" evidence="8">
    <location>
        <begin position="267"/>
        <end position="306"/>
    </location>
</feature>
<feature type="chain" id="PRO_5046352483" evidence="7">
    <location>
        <begin position="33"/>
        <end position="306"/>
    </location>
</feature>
<dbReference type="NCBIfam" id="TIGR01167">
    <property type="entry name" value="LPXTG_anchor"/>
    <property type="match status" value="1"/>
</dbReference>
<accession>A0ABS7Q3U4</accession>
<sequence>MPAITKRATGLAIAVGTFTAAMSFACLGTAQADDGCPDMGIEHSLDGGQTWLTDGRMDGEKIPTVVDVRLEDSPVEGCKYHVSLASYSAEGPDWGSSGTQAFLGWDTVTLQTGKTQATLDVSDHAPDCYGQIDLYNSKIKYDGGTGKGHGPLPHYYNSPTPYKLITAWNGGHKCDTTTPPTTPTDTPTTDTPTPSDTPTTDTPTPSDTPTTDTPTPSDTPTTDTPTPTATTTAPAVGDTSSPAPSSGSTAPPTGTATVAADDSGSNLAETGGNGTQTTAFAVGGAVLLLGGGAAVYFTRRRNSGAH</sequence>
<evidence type="ECO:0000256" key="7">
    <source>
        <dbReference type="SAM" id="SignalP"/>
    </source>
</evidence>
<evidence type="ECO:0000256" key="1">
    <source>
        <dbReference type="ARBA" id="ARBA00022512"/>
    </source>
</evidence>
<evidence type="ECO:0000313" key="9">
    <source>
        <dbReference type="EMBL" id="MBY8877623.1"/>
    </source>
</evidence>
<keyword evidence="2" id="KW-0964">Secreted</keyword>
<name>A0ABS7Q3U4_9ACTN</name>
<dbReference type="InterPro" id="IPR019931">
    <property type="entry name" value="LPXTG_anchor"/>
</dbReference>
<comment type="caution">
    <text evidence="9">The sequence shown here is derived from an EMBL/GenBank/DDBJ whole genome shotgun (WGS) entry which is preliminary data.</text>
</comment>
<dbReference type="Proteomes" id="UP000778578">
    <property type="component" value="Unassembled WGS sequence"/>
</dbReference>
<feature type="region of interest" description="Disordered" evidence="5">
    <location>
        <begin position="173"/>
        <end position="271"/>
    </location>
</feature>
<dbReference type="RefSeq" id="WP_222961763.1">
    <property type="nucleotide sequence ID" value="NZ_JAINZZ010000006.1"/>
</dbReference>
<gene>
    <name evidence="9" type="ORF">K7862_08255</name>
</gene>
<keyword evidence="3 7" id="KW-0732">Signal</keyword>
<keyword evidence="6" id="KW-0472">Membrane</keyword>
<proteinExistence type="predicted"/>
<protein>
    <submittedName>
        <fullName evidence="9">LPXTG cell wall anchor domain-containing protein</fullName>
    </submittedName>
</protein>
<evidence type="ECO:0000313" key="10">
    <source>
        <dbReference type="Proteomes" id="UP000778578"/>
    </source>
</evidence>
<feature type="compositionally biased region" description="Low complexity" evidence="5">
    <location>
        <begin position="176"/>
        <end position="262"/>
    </location>
</feature>
<dbReference type="PROSITE" id="PS50847">
    <property type="entry name" value="GRAM_POS_ANCHORING"/>
    <property type="match status" value="1"/>
</dbReference>
<keyword evidence="10" id="KW-1185">Reference proteome</keyword>
<keyword evidence="1" id="KW-0134">Cell wall</keyword>
<dbReference type="EMBL" id="JAINZZ010000006">
    <property type="protein sequence ID" value="MBY8877623.1"/>
    <property type="molecule type" value="Genomic_DNA"/>
</dbReference>